<gene>
    <name evidence="1" type="ORF">METZ01_LOCUS329976</name>
</gene>
<proteinExistence type="predicted"/>
<organism evidence="1">
    <name type="scientific">marine metagenome</name>
    <dbReference type="NCBI Taxonomy" id="408172"/>
    <lineage>
        <taxon>unclassified sequences</taxon>
        <taxon>metagenomes</taxon>
        <taxon>ecological metagenomes</taxon>
    </lineage>
</organism>
<dbReference type="AlphaFoldDB" id="A0A382PYF5"/>
<sequence>RMMSSPVSGTIYSDLLAELWTQGMTGADVTGGDANVWTYSVAGQSWSALSNLSTASLTAGAGFLVYVYADTDNDGDDDLAVTLSVNGTANNSSATVGSIADGEWALIGNPYVATIDWDDVTKSNLTTSAYVYDDANSRYNAWNSSAGNLSNGLIAAYQGFWVQASGGTGSVTIETADKSTTVGTFYKTVADNTGSMSFSVTSGDYEDRTFVSFMANGALGMDNSDAYKLLPMTPSERVVGISYAEGNGLDISNLPSSYEGSIAIPLDVMYLTVDDDYNFVTGEIDVAMSWDLSSLPGHVSLTLTDNVTGAAVNLTEESEIIFSTEAKGSFPAYGSGGVN</sequence>
<accession>A0A382PYF5</accession>
<feature type="non-terminal residue" evidence="1">
    <location>
        <position position="1"/>
    </location>
</feature>
<feature type="non-terminal residue" evidence="1">
    <location>
        <position position="339"/>
    </location>
</feature>
<dbReference type="EMBL" id="UINC01109946">
    <property type="protein sequence ID" value="SVC77122.1"/>
    <property type="molecule type" value="Genomic_DNA"/>
</dbReference>
<reference evidence="1" key="1">
    <citation type="submission" date="2018-05" db="EMBL/GenBank/DDBJ databases">
        <authorList>
            <person name="Lanie J.A."/>
            <person name="Ng W.-L."/>
            <person name="Kazmierczak K.M."/>
            <person name="Andrzejewski T.M."/>
            <person name="Davidsen T.M."/>
            <person name="Wayne K.J."/>
            <person name="Tettelin H."/>
            <person name="Glass J.I."/>
            <person name="Rusch D."/>
            <person name="Podicherti R."/>
            <person name="Tsui H.-C.T."/>
            <person name="Winkler M.E."/>
        </authorList>
    </citation>
    <scope>NUCLEOTIDE SEQUENCE</scope>
</reference>
<protein>
    <submittedName>
        <fullName evidence="1">Uncharacterized protein</fullName>
    </submittedName>
</protein>
<evidence type="ECO:0000313" key="1">
    <source>
        <dbReference type="EMBL" id="SVC77122.1"/>
    </source>
</evidence>
<name>A0A382PYF5_9ZZZZ</name>